<dbReference type="InterPro" id="IPR011050">
    <property type="entry name" value="Pectin_lyase_fold/virulence"/>
</dbReference>
<reference evidence="8 9" key="1">
    <citation type="journal article" date="2014" name="Genome Announc.">
        <title>Draft Genome Sequence of Petroleum Oil-Degrading Marine Bacterium Pseudomonas taeanensis Strain MS-3, Isolated from a Crude Oil-Contaminated Seashore.</title>
        <authorList>
            <person name="Lee S.Y."/>
            <person name="Kim S.H."/>
            <person name="Lee D.G."/>
            <person name="Shin S."/>
            <person name="Yun S.H."/>
            <person name="Choi C.W."/>
            <person name="Chung Y.H."/>
            <person name="Choi J.S."/>
            <person name="Kahng H.Y."/>
            <person name="Kim S.I."/>
        </authorList>
    </citation>
    <scope>NUCLEOTIDE SEQUENCE [LARGE SCALE GENOMIC DNA]</scope>
    <source>
        <strain evidence="8 9">MS-3</strain>
    </source>
</reference>
<protein>
    <recommendedName>
        <fullName evidence="4">Poly(beta-D-mannuronate) C5 epimerase</fullName>
    </recommendedName>
</protein>
<dbReference type="AlphaFoldDB" id="A0A0A1YJC0"/>
<keyword evidence="9" id="KW-1185">Reference proteome</keyword>
<dbReference type="Pfam" id="PF05048">
    <property type="entry name" value="NosD"/>
    <property type="match status" value="1"/>
</dbReference>
<sequence length="509" mass="56830">MHALIKLALPLAGVFACVLAQADTLESLPGGYRVSAASGISLQLEPPVLPDLSGYTAAAVQAKIQRKPEGRAVIKGMLHENSLDEFIGGEERLREWVVRQKRMPQAIFIEKGYMNSAALARQLPKSAFAETAPGIYLARLPIIVRQGATLHIDKDTKELRLSQEAGAFLVNDGRMFITDTKVTAWREKENTPAYWRDGKEFRPYFLAWGGTETYVVDSVISSFGYDASKAYGFSISQYSPGMAPKMKRARPTGWLLNSRFIDMWYGFYCYEADDVVIRGNSYENNIVYGIDPHDRSRRLIIAENEAFGTRKKHGIIVSREVNDSWIFNNKSYDNQLSGIVLDRSSVNNLVAYNETYKNYSDGITLYESSNNLLWQNRSMSNRRHGIRVRNSLGVSLYENILVANHLTGIYGHIKDLSGSERNFEEDPYETSVSMRIVGGQMIGNGSSPISVHSPSKLELYKLTILAPQKASGISFSGLLGERQGEIMDILLRQQQAVLIEPVGSLASKE</sequence>
<dbReference type="OrthoDB" id="6189730at2"/>
<dbReference type="GO" id="GO:0042597">
    <property type="term" value="C:periplasmic space"/>
    <property type="evidence" value="ECO:0007669"/>
    <property type="project" value="UniProtKB-SubCell"/>
</dbReference>
<feature type="signal peptide" evidence="6">
    <location>
        <begin position="1"/>
        <end position="22"/>
    </location>
</feature>
<evidence type="ECO:0000259" key="7">
    <source>
        <dbReference type="SMART" id="SM00722"/>
    </source>
</evidence>
<dbReference type="NCBIfam" id="NF038177">
    <property type="entry name" value="epimerase_AlgG"/>
    <property type="match status" value="1"/>
</dbReference>
<keyword evidence="2" id="KW-0677">Repeat</keyword>
<dbReference type="Proteomes" id="UP000030063">
    <property type="component" value="Unassembled WGS sequence"/>
</dbReference>
<dbReference type="InterPro" id="IPR006626">
    <property type="entry name" value="PbH1"/>
</dbReference>
<organism evidence="8 9">
    <name type="scientific">Pseudomonas taeanensis MS-3</name>
    <dbReference type="NCBI Taxonomy" id="1395571"/>
    <lineage>
        <taxon>Bacteria</taxon>
        <taxon>Pseudomonadati</taxon>
        <taxon>Pseudomonadota</taxon>
        <taxon>Gammaproteobacteria</taxon>
        <taxon>Pseudomonadales</taxon>
        <taxon>Pseudomonadaceae</taxon>
        <taxon>Pseudomonas</taxon>
    </lineage>
</organism>
<dbReference type="eggNOG" id="COG3420">
    <property type="taxonomic scope" value="Bacteria"/>
</dbReference>
<gene>
    <name evidence="8" type="ORF">TMS3_0117135</name>
</gene>
<dbReference type="PROSITE" id="PS51257">
    <property type="entry name" value="PROKAR_LIPOPROTEIN"/>
    <property type="match status" value="1"/>
</dbReference>
<dbReference type="PANTHER" id="PTHR22990">
    <property type="entry name" value="F-BOX ONLY PROTEIN"/>
    <property type="match status" value="1"/>
</dbReference>
<dbReference type="SMART" id="SM00710">
    <property type="entry name" value="PbH1"/>
    <property type="match status" value="8"/>
</dbReference>
<dbReference type="SUPFAM" id="SSF51126">
    <property type="entry name" value="Pectin lyase-like"/>
    <property type="match status" value="1"/>
</dbReference>
<comment type="function">
    <text evidence="5">Catalyzes the epimerization of beta-D-mannuronate to alpha-L-guluronate during the synthesis of the linear polysaccharide alginate. In addition, is part of a periplasmic protein complex that protects alginate from degradation by AlgL by channeling the newly formed alginate polymer through a scaffold that transfers the alginate polymer through the periplasmic space to the outer membrane secretin AlgE.</text>
</comment>
<dbReference type="InterPro" id="IPR007742">
    <property type="entry name" value="NosD_dom"/>
</dbReference>
<dbReference type="InterPro" id="IPR006633">
    <property type="entry name" value="Carb-bd_sugar_hydrolysis-dom"/>
</dbReference>
<evidence type="ECO:0000256" key="2">
    <source>
        <dbReference type="ARBA" id="ARBA00022737"/>
    </source>
</evidence>
<evidence type="ECO:0000256" key="1">
    <source>
        <dbReference type="ARBA" id="ARBA00004418"/>
    </source>
</evidence>
<proteinExistence type="predicted"/>
<dbReference type="InterPro" id="IPR051550">
    <property type="entry name" value="SCF-Subunits/Alg-Epimerases"/>
</dbReference>
<dbReference type="PANTHER" id="PTHR22990:SF15">
    <property type="entry name" value="F-BOX ONLY PROTEIN 10"/>
    <property type="match status" value="1"/>
</dbReference>
<evidence type="ECO:0000256" key="6">
    <source>
        <dbReference type="SAM" id="SignalP"/>
    </source>
</evidence>
<keyword evidence="6" id="KW-0732">Signal</keyword>
<name>A0A0A1YJC0_9PSED</name>
<evidence type="ECO:0000256" key="5">
    <source>
        <dbReference type="ARBA" id="ARBA00045198"/>
    </source>
</evidence>
<dbReference type="RefSeq" id="WP_025166420.1">
    <property type="nucleotide sequence ID" value="NZ_AWSQ01000004.1"/>
</dbReference>
<dbReference type="SMART" id="SM00722">
    <property type="entry name" value="CASH"/>
    <property type="match status" value="1"/>
</dbReference>
<evidence type="ECO:0000313" key="8">
    <source>
        <dbReference type="EMBL" id="KFX69186.1"/>
    </source>
</evidence>
<dbReference type="STRING" id="1395571.TMS3_0117135"/>
<comment type="caution">
    <text evidence="8">The sequence shown here is derived from an EMBL/GenBank/DDBJ whole genome shotgun (WGS) entry which is preliminary data.</text>
</comment>
<evidence type="ECO:0000313" key="9">
    <source>
        <dbReference type="Proteomes" id="UP000030063"/>
    </source>
</evidence>
<evidence type="ECO:0000256" key="4">
    <source>
        <dbReference type="ARBA" id="ARBA00044319"/>
    </source>
</evidence>
<dbReference type="InterPro" id="IPR012334">
    <property type="entry name" value="Pectin_lyas_fold"/>
</dbReference>
<accession>A0A0A1YJC0</accession>
<keyword evidence="3" id="KW-0574">Periplasm</keyword>
<comment type="subcellular location">
    <subcellularLocation>
        <location evidence="1">Periplasm</location>
    </subcellularLocation>
</comment>
<dbReference type="Gene3D" id="2.160.20.10">
    <property type="entry name" value="Single-stranded right-handed beta-helix, Pectin lyase-like"/>
    <property type="match status" value="1"/>
</dbReference>
<dbReference type="EMBL" id="AWSQ01000004">
    <property type="protein sequence ID" value="KFX69186.1"/>
    <property type="molecule type" value="Genomic_DNA"/>
</dbReference>
<feature type="chain" id="PRO_5001996135" description="Poly(beta-D-mannuronate) C5 epimerase" evidence="6">
    <location>
        <begin position="23"/>
        <end position="509"/>
    </location>
</feature>
<evidence type="ECO:0000256" key="3">
    <source>
        <dbReference type="ARBA" id="ARBA00022764"/>
    </source>
</evidence>
<dbReference type="InterPro" id="IPR053409">
    <property type="entry name" value="Mannuronan_C5-epimerase"/>
</dbReference>
<feature type="domain" description="Carbohydrate-binding/sugar hydrolysis" evidence="7">
    <location>
        <begin position="229"/>
        <end position="389"/>
    </location>
</feature>